<name>A0A2U1AKK7_9BURK</name>
<organism evidence="3 4">
    <name type="scientific">Paraburkholderia silvatlantica</name>
    <dbReference type="NCBI Taxonomy" id="321895"/>
    <lineage>
        <taxon>Bacteria</taxon>
        <taxon>Pseudomonadati</taxon>
        <taxon>Pseudomonadota</taxon>
        <taxon>Betaproteobacteria</taxon>
        <taxon>Burkholderiales</taxon>
        <taxon>Burkholderiaceae</taxon>
        <taxon>Paraburkholderia</taxon>
    </lineage>
</organism>
<gene>
    <name evidence="3" type="ORF">C7410_103141</name>
    <name evidence="2" type="ORF">FHX59_001660</name>
</gene>
<evidence type="ECO:0000313" key="2">
    <source>
        <dbReference type="EMBL" id="MBB2927247.1"/>
    </source>
</evidence>
<reference evidence="3 4" key="1">
    <citation type="submission" date="2018-06" db="EMBL/GenBank/DDBJ databases">
        <title>Genomic Encyclopedia of Type Strains, Phase IV (KMG-V): Genome sequencing to study the core and pangenomes of soil and plant-associated prokaryotes.</title>
        <authorList>
            <person name="Whitman W."/>
        </authorList>
    </citation>
    <scope>NUCLEOTIDE SEQUENCE [LARGE SCALE GENOMIC DNA]</scope>
    <source>
        <strain evidence="3 4">SRCL-318</strain>
        <strain evidence="2 5">SRMrh-85</strain>
    </source>
</reference>
<keyword evidence="5" id="KW-1185">Reference proteome</keyword>
<dbReference type="Proteomes" id="UP000533533">
    <property type="component" value="Unassembled WGS sequence"/>
</dbReference>
<dbReference type="EMBL" id="JACHVZ010000004">
    <property type="protein sequence ID" value="MBB2927247.1"/>
    <property type="molecule type" value="Genomic_DNA"/>
</dbReference>
<dbReference type="InterPro" id="IPR018640">
    <property type="entry name" value="DUF2063"/>
</dbReference>
<protein>
    <submittedName>
        <fullName evidence="3">Putative DNA-binding protein</fullName>
    </submittedName>
</protein>
<proteinExistence type="predicted"/>
<accession>A0A2U1AKK7</accession>
<dbReference type="Pfam" id="PF09836">
    <property type="entry name" value="DUF2063"/>
    <property type="match status" value="1"/>
</dbReference>
<evidence type="ECO:0000313" key="4">
    <source>
        <dbReference type="Proteomes" id="UP000247772"/>
    </source>
</evidence>
<feature type="domain" description="Putative DNA-binding" evidence="1">
    <location>
        <begin position="10"/>
        <end position="103"/>
    </location>
</feature>
<sequence>MIVRNTLEAAQEAFAAALDDPAADAALTGELLPADAALLHERMGLYRGNARAARRLALANAYPVLATLGGETWFDALALAYARAHPSRDADLNRFGAQLPEFVERYETDARYAYFGDVARVEWALHAAGYAANAAPLDAQQWQALGAARLAQSRLAVHPACAALALRFDAVAVWRAHQPDGVWPERVDAPSWALVVRPQWRPTLLVHTHAAHAAFFALRDGATLDDALAQAFDIDPAFDFGGQWRAWIEARAIVGVRDG</sequence>
<dbReference type="RefSeq" id="WP_221206551.1">
    <property type="nucleotide sequence ID" value="NZ_JACHVZ010000004.1"/>
</dbReference>
<evidence type="ECO:0000259" key="1">
    <source>
        <dbReference type="Pfam" id="PF09836"/>
    </source>
</evidence>
<dbReference type="AlphaFoldDB" id="A0A2U1AKK7"/>
<dbReference type="Proteomes" id="UP000247772">
    <property type="component" value="Unassembled WGS sequence"/>
</dbReference>
<evidence type="ECO:0000313" key="5">
    <source>
        <dbReference type="Proteomes" id="UP000533533"/>
    </source>
</evidence>
<evidence type="ECO:0000313" key="3">
    <source>
        <dbReference type="EMBL" id="PYE26225.1"/>
    </source>
</evidence>
<comment type="caution">
    <text evidence="3">The sequence shown here is derived from an EMBL/GenBank/DDBJ whole genome shotgun (WGS) entry which is preliminary data.</text>
</comment>
<dbReference type="EMBL" id="QJSQ01000003">
    <property type="protein sequence ID" value="PYE26225.1"/>
    <property type="molecule type" value="Genomic_DNA"/>
</dbReference>
<dbReference type="GO" id="GO:0003677">
    <property type="term" value="F:DNA binding"/>
    <property type="evidence" value="ECO:0007669"/>
    <property type="project" value="UniProtKB-KW"/>
</dbReference>
<keyword evidence="3" id="KW-0238">DNA-binding</keyword>